<comment type="caution">
    <text evidence="3">The sequence shown here is derived from an EMBL/GenBank/DDBJ whole genome shotgun (WGS) entry which is preliminary data.</text>
</comment>
<dbReference type="AlphaFoldDB" id="A0A6V8QXI8"/>
<dbReference type="PROSITE" id="PS51518">
    <property type="entry name" value="SGF29_C"/>
    <property type="match status" value="1"/>
</dbReference>
<dbReference type="Gene3D" id="2.30.30.140">
    <property type="match status" value="2"/>
</dbReference>
<evidence type="ECO:0000256" key="1">
    <source>
        <dbReference type="SAM" id="MobiDB-lite"/>
    </source>
</evidence>
<evidence type="ECO:0000313" key="3">
    <source>
        <dbReference type="EMBL" id="GFP57090.1"/>
    </source>
</evidence>
<dbReference type="Proteomes" id="UP000517252">
    <property type="component" value="Unassembled WGS sequence"/>
</dbReference>
<protein>
    <submittedName>
        <fullName evidence="3">SAGA-associated factor 29</fullName>
    </submittedName>
</protein>
<feature type="domain" description="SGF29 C-terminal" evidence="2">
    <location>
        <begin position="446"/>
        <end position="582"/>
    </location>
</feature>
<dbReference type="Pfam" id="PF07039">
    <property type="entry name" value="SGF29_Tudor"/>
    <property type="match status" value="1"/>
</dbReference>
<name>A0A6V8QXI8_TRIAP</name>
<feature type="region of interest" description="Disordered" evidence="1">
    <location>
        <begin position="388"/>
        <end position="440"/>
    </location>
</feature>
<feature type="region of interest" description="Disordered" evidence="1">
    <location>
        <begin position="233"/>
        <end position="273"/>
    </location>
</feature>
<evidence type="ECO:0000313" key="4">
    <source>
        <dbReference type="Proteomes" id="UP000517252"/>
    </source>
</evidence>
<feature type="region of interest" description="Disordered" evidence="1">
    <location>
        <begin position="56"/>
        <end position="90"/>
    </location>
</feature>
<proteinExistence type="predicted"/>
<feature type="compositionally biased region" description="Basic and acidic residues" evidence="1">
    <location>
        <begin position="233"/>
        <end position="242"/>
    </location>
</feature>
<feature type="compositionally biased region" description="Low complexity" evidence="1">
    <location>
        <begin position="257"/>
        <end position="269"/>
    </location>
</feature>
<dbReference type="InterPro" id="IPR037802">
    <property type="entry name" value="SGF29"/>
</dbReference>
<dbReference type="EMBL" id="BLZH01000007">
    <property type="protein sequence ID" value="GFP57090.1"/>
    <property type="molecule type" value="Genomic_DNA"/>
</dbReference>
<dbReference type="OrthoDB" id="10265994at2759"/>
<dbReference type="CDD" id="cd20393">
    <property type="entry name" value="Tudor_SGF29_rpt1"/>
    <property type="match status" value="1"/>
</dbReference>
<feature type="compositionally biased region" description="Basic and acidic residues" evidence="1">
    <location>
        <begin position="410"/>
        <end position="420"/>
    </location>
</feature>
<dbReference type="GO" id="GO:0000124">
    <property type="term" value="C:SAGA complex"/>
    <property type="evidence" value="ECO:0007669"/>
    <property type="project" value="InterPro"/>
</dbReference>
<dbReference type="InterPro" id="IPR047288">
    <property type="entry name" value="Tudor_SGF29_rpt1"/>
</dbReference>
<evidence type="ECO:0000259" key="2">
    <source>
        <dbReference type="PROSITE" id="PS51518"/>
    </source>
</evidence>
<sequence>MYISGAGAFAVLSSKLDLLGTCSATRQRAAASATPAVVAQVSPACLQLRLRDIDGPAQRSRSGPGIRHQTSPRAKLCRGTDVPTTSSRRKRGCDRVLGAPGFTFFSLAYLIEARLLCALRSLLLLSSSSPPSALENRVAIAAHGCQTGSETHVLASTSESASSTHSGDLAGLPTEQTATSSCRFLSLPLSLLWRAFLFQFLGLWLARLGPVGENRAAPTERELTTMANRKAQREVSNLHEDLGPYYSQPGRRDMSQRNRSGRGSNRNNGGAHGEEATIWESAKNSFQDLINGINADNDNLDQLVGLDKQAGTMDSDSVPTDMMKQMEHLCRSGVKFSENNIAAAKNLMEQLKLVRAVVVAKEQAEAATTGPSKRSTTRDSAAAASLYDFDGAGDSPVPSPMASASRKHGDRSSNRDRDSIPPKADSVEPPGSISGAGGAPGSLNKSKILFSKGDEVAFKPKAVNGDQTSDWILGEVAQVLGEGKSRRYKVIDIEPDDQSKQKEYRSSASSMIPITAESQSSTLKDYEAGHIVLALYPQTTTFYKAEVHSMASNGKVDLKFEGENDSTTLQQVERRYVIEYRP</sequence>
<accession>A0A6V8QXI8</accession>
<dbReference type="PANTHER" id="PTHR21539">
    <property type="entry name" value="SAGA-ASSOCIATED FACTOR 29"/>
    <property type="match status" value="1"/>
</dbReference>
<dbReference type="InterPro" id="IPR010750">
    <property type="entry name" value="SGF29_tudor-like_dom"/>
</dbReference>
<reference evidence="3 4" key="1">
    <citation type="submission" date="2020-07" db="EMBL/GenBank/DDBJ databases">
        <title>Trichoderma asperellum IC-1 whole genome shotgun sequence.</title>
        <authorList>
            <person name="Kanamasa S."/>
            <person name="Takahashi H."/>
        </authorList>
    </citation>
    <scope>NUCLEOTIDE SEQUENCE [LARGE SCALE GENOMIC DNA]</scope>
    <source>
        <strain evidence="3 4">IC-1</strain>
    </source>
</reference>
<organism evidence="3 4">
    <name type="scientific">Trichoderma asperellum</name>
    <name type="common">Filamentous fungus</name>
    <dbReference type="NCBI Taxonomy" id="101201"/>
    <lineage>
        <taxon>Eukaryota</taxon>
        <taxon>Fungi</taxon>
        <taxon>Dikarya</taxon>
        <taxon>Ascomycota</taxon>
        <taxon>Pezizomycotina</taxon>
        <taxon>Sordariomycetes</taxon>
        <taxon>Hypocreomycetidae</taxon>
        <taxon>Hypocreales</taxon>
        <taxon>Hypocreaceae</taxon>
        <taxon>Trichoderma</taxon>
    </lineage>
</organism>
<gene>
    <name evidence="3" type="ORF">TASIC1_0007058200</name>
</gene>
<dbReference type="PANTHER" id="PTHR21539:SF0">
    <property type="entry name" value="SAGA-ASSOCIATED FACTOR 29"/>
    <property type="match status" value="1"/>
</dbReference>